<gene>
    <name evidence="1" type="ORF">BDM02DRAFT_3189210</name>
</gene>
<proteinExistence type="predicted"/>
<evidence type="ECO:0000313" key="1">
    <source>
        <dbReference type="EMBL" id="KAF9646023.1"/>
    </source>
</evidence>
<name>A0ACB6Z9J7_THEGA</name>
<sequence>MSYGYPQPVQQPIPYFSDSIQFRQFYAHKLRGLTENSKPAIHALSMIAQDFVRWADVVVQCIENHIRRIPPPFKLTAFYLLDAISKNLYEPYARHFGPIVVPLFLDTYSQVDESTKAKMIEMLATWRAGAPNGRELFGAVPQLAIEQEVFGTGTSSDTTRVTSAQVLGELQFATGQAEREMQSNPYNNTVRNQLPVLHQLRQFVEKGLSQDELRQILNQLRNITRPPVQPPPQSYPVAPNMSALPPPTTYPQYSYNHAGPSSAPPQSHPPQPAYPQGVLDVKPSFPPAPPVQAVSAVPLAPTNQLSVPAVSDIANLYSALVKAGVVGAPGAPPVASSNVNEPQPVSTDSSSKNISEHARKLLSQRIELSTTGIARYKPDFDELFLKRTVQCKQCGRRFSDDATGKKKLEDHLDMHFRQKRKANKNVGRGHSRSWFTALDDWIHDVGDLKGKSRADRPLTGKLAAAEEKAKREAELRAMFVVVAPGEEAKPFSCPICKEPMKCEFLEDEEEWVWKNAVKKDDKMYHATCHAEAVISTNTLAARLKNEERESRSRSGTPEVSVSTPTRSTPPRALQPRASLSPSPARTSGLKRKAEGDESSLGGTPPMKKFEVSL</sequence>
<dbReference type="Proteomes" id="UP000886501">
    <property type="component" value="Unassembled WGS sequence"/>
</dbReference>
<comment type="caution">
    <text evidence="1">The sequence shown here is derived from an EMBL/GenBank/DDBJ whole genome shotgun (WGS) entry which is preliminary data.</text>
</comment>
<reference evidence="1" key="1">
    <citation type="submission" date="2019-10" db="EMBL/GenBank/DDBJ databases">
        <authorList>
            <consortium name="DOE Joint Genome Institute"/>
            <person name="Kuo A."/>
            <person name="Miyauchi S."/>
            <person name="Kiss E."/>
            <person name="Drula E."/>
            <person name="Kohler A."/>
            <person name="Sanchez-Garcia M."/>
            <person name="Andreopoulos B."/>
            <person name="Barry K.W."/>
            <person name="Bonito G."/>
            <person name="Buee M."/>
            <person name="Carver A."/>
            <person name="Chen C."/>
            <person name="Cichocki N."/>
            <person name="Clum A."/>
            <person name="Culley D."/>
            <person name="Crous P.W."/>
            <person name="Fauchery L."/>
            <person name="Girlanda M."/>
            <person name="Hayes R."/>
            <person name="Keri Z."/>
            <person name="Labutti K."/>
            <person name="Lipzen A."/>
            <person name="Lombard V."/>
            <person name="Magnuson J."/>
            <person name="Maillard F."/>
            <person name="Morin E."/>
            <person name="Murat C."/>
            <person name="Nolan M."/>
            <person name="Ohm R."/>
            <person name="Pangilinan J."/>
            <person name="Pereira M."/>
            <person name="Perotto S."/>
            <person name="Peter M."/>
            <person name="Riley R."/>
            <person name="Sitrit Y."/>
            <person name="Stielow B."/>
            <person name="Szollosi G."/>
            <person name="Zifcakova L."/>
            <person name="Stursova M."/>
            <person name="Spatafora J.W."/>
            <person name="Tedersoo L."/>
            <person name="Vaario L.-M."/>
            <person name="Yamada A."/>
            <person name="Yan M."/>
            <person name="Wang P."/>
            <person name="Xu J."/>
            <person name="Bruns T."/>
            <person name="Baldrian P."/>
            <person name="Vilgalys R."/>
            <person name="Henrissat B."/>
            <person name="Grigoriev I.V."/>
            <person name="Hibbett D."/>
            <person name="Nagy L.G."/>
            <person name="Martin F.M."/>
        </authorList>
    </citation>
    <scope>NUCLEOTIDE SEQUENCE</scope>
    <source>
        <strain evidence="1">P2</strain>
    </source>
</reference>
<reference evidence="1" key="2">
    <citation type="journal article" date="2020" name="Nat. Commun.">
        <title>Large-scale genome sequencing of mycorrhizal fungi provides insights into the early evolution of symbiotic traits.</title>
        <authorList>
            <person name="Miyauchi S."/>
            <person name="Kiss E."/>
            <person name="Kuo A."/>
            <person name="Drula E."/>
            <person name="Kohler A."/>
            <person name="Sanchez-Garcia M."/>
            <person name="Morin E."/>
            <person name="Andreopoulos B."/>
            <person name="Barry K.W."/>
            <person name="Bonito G."/>
            <person name="Buee M."/>
            <person name="Carver A."/>
            <person name="Chen C."/>
            <person name="Cichocki N."/>
            <person name="Clum A."/>
            <person name="Culley D."/>
            <person name="Crous P.W."/>
            <person name="Fauchery L."/>
            <person name="Girlanda M."/>
            <person name="Hayes R.D."/>
            <person name="Keri Z."/>
            <person name="LaButti K."/>
            <person name="Lipzen A."/>
            <person name="Lombard V."/>
            <person name="Magnuson J."/>
            <person name="Maillard F."/>
            <person name="Murat C."/>
            <person name="Nolan M."/>
            <person name="Ohm R.A."/>
            <person name="Pangilinan J."/>
            <person name="Pereira M.F."/>
            <person name="Perotto S."/>
            <person name="Peter M."/>
            <person name="Pfister S."/>
            <person name="Riley R."/>
            <person name="Sitrit Y."/>
            <person name="Stielow J.B."/>
            <person name="Szollosi G."/>
            <person name="Zifcakova L."/>
            <person name="Stursova M."/>
            <person name="Spatafora J.W."/>
            <person name="Tedersoo L."/>
            <person name="Vaario L.M."/>
            <person name="Yamada A."/>
            <person name="Yan M."/>
            <person name="Wang P."/>
            <person name="Xu J."/>
            <person name="Bruns T."/>
            <person name="Baldrian P."/>
            <person name="Vilgalys R."/>
            <person name="Dunand C."/>
            <person name="Henrissat B."/>
            <person name="Grigoriev I.V."/>
            <person name="Hibbett D."/>
            <person name="Nagy L.G."/>
            <person name="Martin F.M."/>
        </authorList>
    </citation>
    <scope>NUCLEOTIDE SEQUENCE</scope>
    <source>
        <strain evidence="1">P2</strain>
    </source>
</reference>
<keyword evidence="2" id="KW-1185">Reference proteome</keyword>
<accession>A0ACB6Z9J7</accession>
<dbReference type="EMBL" id="MU118070">
    <property type="protein sequence ID" value="KAF9646023.1"/>
    <property type="molecule type" value="Genomic_DNA"/>
</dbReference>
<organism evidence="1 2">
    <name type="scientific">Thelephora ganbajun</name>
    <name type="common">Ganba fungus</name>
    <dbReference type="NCBI Taxonomy" id="370292"/>
    <lineage>
        <taxon>Eukaryota</taxon>
        <taxon>Fungi</taxon>
        <taxon>Dikarya</taxon>
        <taxon>Basidiomycota</taxon>
        <taxon>Agaricomycotina</taxon>
        <taxon>Agaricomycetes</taxon>
        <taxon>Thelephorales</taxon>
        <taxon>Thelephoraceae</taxon>
        <taxon>Thelephora</taxon>
    </lineage>
</organism>
<evidence type="ECO:0000313" key="2">
    <source>
        <dbReference type="Proteomes" id="UP000886501"/>
    </source>
</evidence>
<protein>
    <submittedName>
        <fullName evidence="1">Uncharacterized protein</fullName>
    </submittedName>
</protein>